<dbReference type="PROSITE" id="PS00028">
    <property type="entry name" value="ZINC_FINGER_C2H2_1"/>
    <property type="match status" value="1"/>
</dbReference>
<protein>
    <recommendedName>
        <fullName evidence="3">C2H2-type domain-containing protein</fullName>
    </recommendedName>
</protein>
<feature type="compositionally biased region" description="Polar residues" evidence="2">
    <location>
        <begin position="395"/>
        <end position="404"/>
    </location>
</feature>
<evidence type="ECO:0000256" key="1">
    <source>
        <dbReference type="PROSITE-ProRule" id="PRU00042"/>
    </source>
</evidence>
<dbReference type="Proteomes" id="UP001521184">
    <property type="component" value="Unassembled WGS sequence"/>
</dbReference>
<evidence type="ECO:0000313" key="4">
    <source>
        <dbReference type="EMBL" id="KAL1634280.1"/>
    </source>
</evidence>
<feature type="domain" description="C2H2-type" evidence="3">
    <location>
        <begin position="163"/>
        <end position="190"/>
    </location>
</feature>
<feature type="region of interest" description="Disordered" evidence="2">
    <location>
        <begin position="1"/>
        <end position="163"/>
    </location>
</feature>
<dbReference type="InterPro" id="IPR013087">
    <property type="entry name" value="Znf_C2H2_type"/>
</dbReference>
<keyword evidence="5" id="KW-1185">Reference proteome</keyword>
<accession>A0ABR3T3X3</accession>
<dbReference type="PROSITE" id="PS50157">
    <property type="entry name" value="ZINC_FINGER_C2H2_2"/>
    <property type="match status" value="1"/>
</dbReference>
<feature type="compositionally biased region" description="Low complexity" evidence="2">
    <location>
        <begin position="35"/>
        <end position="49"/>
    </location>
</feature>
<name>A0ABR3T3X3_9PEZI</name>
<organism evidence="4 5">
    <name type="scientific">Diplodia intermedia</name>
    <dbReference type="NCBI Taxonomy" id="856260"/>
    <lineage>
        <taxon>Eukaryota</taxon>
        <taxon>Fungi</taxon>
        <taxon>Dikarya</taxon>
        <taxon>Ascomycota</taxon>
        <taxon>Pezizomycotina</taxon>
        <taxon>Dothideomycetes</taxon>
        <taxon>Dothideomycetes incertae sedis</taxon>
        <taxon>Botryosphaeriales</taxon>
        <taxon>Botryosphaeriaceae</taxon>
        <taxon>Diplodia</taxon>
    </lineage>
</organism>
<feature type="compositionally biased region" description="Polar residues" evidence="2">
    <location>
        <begin position="306"/>
        <end position="325"/>
    </location>
</feature>
<dbReference type="EMBL" id="JAKEKT020000134">
    <property type="protein sequence ID" value="KAL1634280.1"/>
    <property type="molecule type" value="Genomic_DNA"/>
</dbReference>
<feature type="region of interest" description="Disordered" evidence="2">
    <location>
        <begin position="306"/>
        <end position="329"/>
    </location>
</feature>
<reference evidence="4 5" key="1">
    <citation type="journal article" date="2023" name="Plant Dis.">
        <title>First Report of Diplodia intermedia Causing Canker and Dieback Diseases on Apple Trees in Canada.</title>
        <authorList>
            <person name="Ellouze W."/>
            <person name="Ilyukhin E."/>
            <person name="Sulman M."/>
            <person name="Ali S."/>
        </authorList>
    </citation>
    <scope>NUCLEOTIDE SEQUENCE [LARGE SCALE GENOMIC DNA]</scope>
    <source>
        <strain evidence="4 5">M45-28</strain>
    </source>
</reference>
<feature type="compositionally biased region" description="Basic and acidic residues" evidence="2">
    <location>
        <begin position="420"/>
        <end position="430"/>
    </location>
</feature>
<feature type="compositionally biased region" description="Polar residues" evidence="2">
    <location>
        <begin position="1"/>
        <end position="15"/>
    </location>
</feature>
<comment type="caution">
    <text evidence="4">The sequence shown here is derived from an EMBL/GenBank/DDBJ whole genome shotgun (WGS) entry which is preliminary data.</text>
</comment>
<evidence type="ECO:0000259" key="3">
    <source>
        <dbReference type="PROSITE" id="PS50157"/>
    </source>
</evidence>
<keyword evidence="1" id="KW-0479">Metal-binding</keyword>
<gene>
    <name evidence="4" type="ORF">SLS58_010722</name>
</gene>
<feature type="compositionally biased region" description="Polar residues" evidence="2">
    <location>
        <begin position="95"/>
        <end position="106"/>
    </location>
</feature>
<keyword evidence="1" id="KW-0862">Zinc</keyword>
<sequence length="443" mass="46986">MTATREISRPSNRSSVGAVASSLPSRHSHSHTHSRGNSSSLSSSLNPAHRVSRRKSVSTTAASNAAATGDSAAPRRTSKAHFAPRGPQALAGYPSTPSSSLPNNGSGFQGPGSYGRGSVVTDGPPLASIPDAEKGGSKSRIRRASEGSRVSKEGGKRASGSELRCEKCGKGYKHSSCLTKHLWEHTPEWAITSKLLISKHQQVQLLEAASVLVNMNQEAAAAEAAKAAESDHSSPSPAGSGSSDYRDDGMSSAETTPPPHDDAPIGSYTGGRFPNKRFSSNSSAYSQSYQSNQSVFSESIPNGSLNFYRQQSYDGRPTTSGTSATAYEDEDQADLAAAVGLLSCSYGTPHSKPVMLPPDVPPVPPLPARFVNSVDSSRPGTIATPPGQHEYAASMRSSYTSRHGNNVDEDVDMEDDDDYYERQQRSRGRSDEDDEGMFGRMEE</sequence>
<evidence type="ECO:0000313" key="5">
    <source>
        <dbReference type="Proteomes" id="UP001521184"/>
    </source>
</evidence>
<evidence type="ECO:0000256" key="2">
    <source>
        <dbReference type="SAM" id="MobiDB-lite"/>
    </source>
</evidence>
<feature type="compositionally biased region" description="Acidic residues" evidence="2">
    <location>
        <begin position="407"/>
        <end position="419"/>
    </location>
</feature>
<keyword evidence="1" id="KW-0863">Zinc-finger</keyword>
<feature type="region of interest" description="Disordered" evidence="2">
    <location>
        <begin position="223"/>
        <end position="273"/>
    </location>
</feature>
<feature type="compositionally biased region" description="Basic and acidic residues" evidence="2">
    <location>
        <begin position="143"/>
        <end position="156"/>
    </location>
</feature>
<feature type="compositionally biased region" description="Low complexity" evidence="2">
    <location>
        <begin position="58"/>
        <end position="72"/>
    </location>
</feature>
<feature type="region of interest" description="Disordered" evidence="2">
    <location>
        <begin position="367"/>
        <end position="443"/>
    </location>
</feature>
<feature type="compositionally biased region" description="Low complexity" evidence="2">
    <location>
        <begin position="233"/>
        <end position="243"/>
    </location>
</feature>
<proteinExistence type="predicted"/>